<evidence type="ECO:0000313" key="1">
    <source>
        <dbReference type="EMBL" id="KAL3108365.1"/>
    </source>
</evidence>
<protein>
    <recommendedName>
        <fullName evidence="3">Secreted protein</fullName>
    </recommendedName>
</protein>
<proteinExistence type="predicted"/>
<sequence length="84" mass="9592">METAVWKWLVWKWLVWKRRYGNGGIHIIQHSQNVRETVVRCPCYRAAIENPSDVVVDSAQPSPNATCSSSAPTHKLVFRQSLTV</sequence>
<dbReference type="AlphaFoldDB" id="A0ABD2KZH2"/>
<dbReference type="EMBL" id="JBICBT010000591">
    <property type="protein sequence ID" value="KAL3108365.1"/>
    <property type="molecule type" value="Genomic_DNA"/>
</dbReference>
<name>A0ABD2KZH2_9BILA</name>
<organism evidence="1 2">
    <name type="scientific">Heterodera trifolii</name>
    <dbReference type="NCBI Taxonomy" id="157864"/>
    <lineage>
        <taxon>Eukaryota</taxon>
        <taxon>Metazoa</taxon>
        <taxon>Ecdysozoa</taxon>
        <taxon>Nematoda</taxon>
        <taxon>Chromadorea</taxon>
        <taxon>Rhabditida</taxon>
        <taxon>Tylenchina</taxon>
        <taxon>Tylenchomorpha</taxon>
        <taxon>Tylenchoidea</taxon>
        <taxon>Heteroderidae</taxon>
        <taxon>Heteroderinae</taxon>
        <taxon>Heterodera</taxon>
    </lineage>
</organism>
<comment type="caution">
    <text evidence="1">The sequence shown here is derived from an EMBL/GenBank/DDBJ whole genome shotgun (WGS) entry which is preliminary data.</text>
</comment>
<reference evidence="1 2" key="1">
    <citation type="submission" date="2024-10" db="EMBL/GenBank/DDBJ databases">
        <authorList>
            <person name="Kim D."/>
        </authorList>
    </citation>
    <scope>NUCLEOTIDE SEQUENCE [LARGE SCALE GENOMIC DNA]</scope>
    <source>
        <strain evidence="1">BH-2024</strain>
    </source>
</reference>
<gene>
    <name evidence="1" type="ORF">niasHT_014514</name>
</gene>
<evidence type="ECO:0008006" key="3">
    <source>
        <dbReference type="Google" id="ProtNLM"/>
    </source>
</evidence>
<keyword evidence="2" id="KW-1185">Reference proteome</keyword>
<dbReference type="Proteomes" id="UP001620626">
    <property type="component" value="Unassembled WGS sequence"/>
</dbReference>
<evidence type="ECO:0000313" key="2">
    <source>
        <dbReference type="Proteomes" id="UP001620626"/>
    </source>
</evidence>
<accession>A0ABD2KZH2</accession>